<dbReference type="GO" id="GO:0015031">
    <property type="term" value="P:protein transport"/>
    <property type="evidence" value="ECO:0007669"/>
    <property type="project" value="TreeGrafter"/>
</dbReference>
<feature type="compositionally biased region" description="Polar residues" evidence="1">
    <location>
        <begin position="72"/>
        <end position="81"/>
    </location>
</feature>
<accession>A0A7H9HSH6</accession>
<keyword evidence="4" id="KW-1185">Reference proteome</keyword>
<dbReference type="PANTHER" id="PTHR28199:SF1">
    <property type="entry name" value="PROCESSING OF GAS1 AND ALP PROTEIN 2"/>
    <property type="match status" value="1"/>
</dbReference>
<evidence type="ECO:0000256" key="2">
    <source>
        <dbReference type="SAM" id="Phobius"/>
    </source>
</evidence>
<dbReference type="Proteomes" id="UP000510647">
    <property type="component" value="Chromosome 3"/>
</dbReference>
<evidence type="ECO:0000313" key="4">
    <source>
        <dbReference type="Proteomes" id="UP000510647"/>
    </source>
</evidence>
<proteinExistence type="predicted"/>
<feature type="region of interest" description="Disordered" evidence="1">
    <location>
        <begin position="49"/>
        <end position="82"/>
    </location>
</feature>
<sequence>MELVDRVRNNFYETFADMSATKALRLVVIVGGYILIRNLVSRELAKRKLQSQIRKDERELSDNKGKDLIDNPETNATTTSIEYGWGNRTRQKIKRQEDMLAKLAERAQIEKDQNEDDLNDIQDLLEE</sequence>
<keyword evidence="2" id="KW-0812">Transmembrane</keyword>
<gene>
    <name evidence="3" type="ORF">HG537_0C02840</name>
</gene>
<keyword evidence="2" id="KW-1133">Transmembrane helix</keyword>
<feature type="transmembrane region" description="Helical" evidence="2">
    <location>
        <begin position="23"/>
        <end position="40"/>
    </location>
</feature>
<dbReference type="InterPro" id="IPR011431">
    <property type="entry name" value="Trafficking_Pga2"/>
</dbReference>
<dbReference type="AlphaFoldDB" id="A0A7H9HSH6"/>
<evidence type="ECO:0000256" key="1">
    <source>
        <dbReference type="SAM" id="MobiDB-lite"/>
    </source>
</evidence>
<dbReference type="PANTHER" id="PTHR28199">
    <property type="entry name" value="PROCESSING OF GAS1 AND ALP PROTEIN 2"/>
    <property type="match status" value="1"/>
</dbReference>
<dbReference type="Pfam" id="PF07543">
    <property type="entry name" value="PGA2"/>
    <property type="match status" value="1"/>
</dbReference>
<reference evidence="3 4" key="1">
    <citation type="submission" date="2020-06" db="EMBL/GenBank/DDBJ databases">
        <title>The yeast mating-type switching endonuclease HO is a domesticated member of an unorthodox homing genetic element family.</title>
        <authorList>
            <person name="Coughlan A.Y."/>
            <person name="Lombardi L."/>
            <person name="Braun-Galleani S."/>
            <person name="Martos A.R."/>
            <person name="Galeote V."/>
            <person name="Bigey F."/>
            <person name="Dequin S."/>
            <person name="Byrne K.P."/>
            <person name="Wolfe K.H."/>
        </authorList>
    </citation>
    <scope>NUCLEOTIDE SEQUENCE [LARGE SCALE GENOMIC DNA]</scope>
    <source>
        <strain evidence="3 4">CBS2947</strain>
    </source>
</reference>
<organism evidence="3 4">
    <name type="scientific">Torulaspora globosa</name>
    <dbReference type="NCBI Taxonomy" id="48254"/>
    <lineage>
        <taxon>Eukaryota</taxon>
        <taxon>Fungi</taxon>
        <taxon>Dikarya</taxon>
        <taxon>Ascomycota</taxon>
        <taxon>Saccharomycotina</taxon>
        <taxon>Saccharomycetes</taxon>
        <taxon>Saccharomycetales</taxon>
        <taxon>Saccharomycetaceae</taxon>
        <taxon>Torulaspora</taxon>
    </lineage>
</organism>
<evidence type="ECO:0008006" key="5">
    <source>
        <dbReference type="Google" id="ProtNLM"/>
    </source>
</evidence>
<feature type="compositionally biased region" description="Basic and acidic residues" evidence="1">
    <location>
        <begin position="53"/>
        <end position="69"/>
    </location>
</feature>
<name>A0A7H9HSH6_9SACH</name>
<evidence type="ECO:0000313" key="3">
    <source>
        <dbReference type="EMBL" id="QLQ79637.1"/>
    </source>
</evidence>
<dbReference type="OrthoDB" id="4227028at2759"/>
<keyword evidence="2" id="KW-0472">Membrane</keyword>
<dbReference type="EMBL" id="CP059269">
    <property type="protein sequence ID" value="QLQ79637.1"/>
    <property type="molecule type" value="Genomic_DNA"/>
</dbReference>
<protein>
    <recommendedName>
        <fullName evidence="5">DUF1531-domain-containing protein</fullName>
    </recommendedName>
</protein>